<organism evidence="1">
    <name type="scientific">marine sediment metagenome</name>
    <dbReference type="NCBI Taxonomy" id="412755"/>
    <lineage>
        <taxon>unclassified sequences</taxon>
        <taxon>metagenomes</taxon>
        <taxon>ecological metagenomes</taxon>
    </lineage>
</organism>
<dbReference type="AlphaFoldDB" id="X1CPU2"/>
<sequence>ADNFDGFFSVEVINPEDPDTVLANHIAKFNELLNSVNLKRKNA</sequence>
<feature type="non-terminal residue" evidence="1">
    <location>
        <position position="1"/>
    </location>
</feature>
<evidence type="ECO:0000313" key="1">
    <source>
        <dbReference type="EMBL" id="GAH10421.1"/>
    </source>
</evidence>
<dbReference type="EMBL" id="BART01039074">
    <property type="protein sequence ID" value="GAH10421.1"/>
    <property type="molecule type" value="Genomic_DNA"/>
</dbReference>
<reference evidence="1" key="1">
    <citation type="journal article" date="2014" name="Front. Microbiol.">
        <title>High frequency of phylogenetically diverse reductive dehalogenase-homologous genes in deep subseafloor sedimentary metagenomes.</title>
        <authorList>
            <person name="Kawai M."/>
            <person name="Futagami T."/>
            <person name="Toyoda A."/>
            <person name="Takaki Y."/>
            <person name="Nishi S."/>
            <person name="Hori S."/>
            <person name="Arai W."/>
            <person name="Tsubouchi T."/>
            <person name="Morono Y."/>
            <person name="Uchiyama I."/>
            <person name="Ito T."/>
            <person name="Fujiyama A."/>
            <person name="Inagaki F."/>
            <person name="Takami H."/>
        </authorList>
    </citation>
    <scope>NUCLEOTIDE SEQUENCE</scope>
    <source>
        <strain evidence="1">Expedition CK06-06</strain>
    </source>
</reference>
<gene>
    <name evidence="1" type="ORF">S01H4_64436</name>
</gene>
<protein>
    <submittedName>
        <fullName evidence="1">Uncharacterized protein</fullName>
    </submittedName>
</protein>
<proteinExistence type="predicted"/>
<comment type="caution">
    <text evidence="1">The sequence shown here is derived from an EMBL/GenBank/DDBJ whole genome shotgun (WGS) entry which is preliminary data.</text>
</comment>
<accession>X1CPU2</accession>
<name>X1CPU2_9ZZZZ</name>